<dbReference type="AlphaFoldDB" id="A0AAQ1GLL2"/>
<comment type="caution">
    <text evidence="1">The sequence shown here is derived from an EMBL/GenBank/DDBJ whole genome shotgun (WGS) entry which is preliminary data.</text>
</comment>
<dbReference type="Gene3D" id="3.40.50.2000">
    <property type="entry name" value="Glycogen Phosphorylase B"/>
    <property type="match status" value="1"/>
</dbReference>
<dbReference type="GeneID" id="61303254"/>
<dbReference type="EMBL" id="FNZM01000020">
    <property type="protein sequence ID" value="SEK11579.1"/>
    <property type="molecule type" value="Genomic_DNA"/>
</dbReference>
<protein>
    <recommendedName>
        <fullName evidence="3">Glycosyltransferase</fullName>
    </recommendedName>
</protein>
<accession>A0AAQ1GLL2</accession>
<evidence type="ECO:0000313" key="1">
    <source>
        <dbReference type="EMBL" id="SEK11579.1"/>
    </source>
</evidence>
<evidence type="ECO:0008006" key="3">
    <source>
        <dbReference type="Google" id="ProtNLM"/>
    </source>
</evidence>
<organism evidence="1 2">
    <name type="scientific">Paraburkholderia tropica</name>
    <dbReference type="NCBI Taxonomy" id="92647"/>
    <lineage>
        <taxon>Bacteria</taxon>
        <taxon>Pseudomonadati</taxon>
        <taxon>Pseudomonadota</taxon>
        <taxon>Betaproteobacteria</taxon>
        <taxon>Burkholderiales</taxon>
        <taxon>Burkholderiaceae</taxon>
        <taxon>Paraburkholderia</taxon>
    </lineage>
</organism>
<evidence type="ECO:0000313" key="2">
    <source>
        <dbReference type="Proteomes" id="UP000183529"/>
    </source>
</evidence>
<sequence length="321" mass="36412">MNAKEQYPNPIFIVHPGKANYPELAAYTSFFSARGHQVLTGTIEQYLKRPLGERRETILWCIMGFYWRSAVARCVIHDYRSLSVGKHVVLKDIIKRRLQSRPDICIYQTPEMMELMQPGDEDTLILPMGVPDWIFSLNDDPIDESVPAATYCYIGEITQERRIDRMLSDFSASRFADESIVLVGDVERDIASAFGSSPWITFTGKLSQREALSFVRRSTFAVSTIPYSRPYNVQAPTKLLEYAALGKRIVCNDSPSNITTARALGISCHVTGPYVFRNLDRDALKRLAPNDSRVMESFRWDRIIERSGIEARIVAALACAR</sequence>
<dbReference type="Proteomes" id="UP000183529">
    <property type="component" value="Unassembled WGS sequence"/>
</dbReference>
<name>A0AAQ1GLL2_9BURK</name>
<dbReference type="RefSeq" id="WP_074986772.1">
    <property type="nucleotide sequence ID" value="NZ_CADFGN010000003.1"/>
</dbReference>
<proteinExistence type="predicted"/>
<gene>
    <name evidence="1" type="ORF">SAMN05216550_120126</name>
</gene>
<dbReference type="SUPFAM" id="SSF53756">
    <property type="entry name" value="UDP-Glycosyltransferase/glycogen phosphorylase"/>
    <property type="match status" value="1"/>
</dbReference>
<reference evidence="1 2" key="1">
    <citation type="submission" date="2016-10" db="EMBL/GenBank/DDBJ databases">
        <authorList>
            <person name="Varghese N."/>
            <person name="Submissions S."/>
        </authorList>
    </citation>
    <scope>NUCLEOTIDE SEQUENCE [LARGE SCALE GENOMIC DNA]</scope>
    <source>
        <strain evidence="1 2">LMG 22274</strain>
    </source>
</reference>